<reference evidence="3" key="1">
    <citation type="journal article" date="2019" name="Int. J. Syst. Evol. Microbiol.">
        <title>The Global Catalogue of Microorganisms (GCM) 10K type strain sequencing project: providing services to taxonomists for standard genome sequencing and annotation.</title>
        <authorList>
            <consortium name="The Broad Institute Genomics Platform"/>
            <consortium name="The Broad Institute Genome Sequencing Center for Infectious Disease"/>
            <person name="Wu L."/>
            <person name="Ma J."/>
        </authorList>
    </citation>
    <scope>NUCLEOTIDE SEQUENCE [LARGE SCALE GENOMIC DNA]</scope>
    <source>
        <strain evidence="3">JCM 16601</strain>
    </source>
</reference>
<dbReference type="Pfam" id="PF14388">
    <property type="entry name" value="DUF4419"/>
    <property type="match status" value="1"/>
</dbReference>
<keyword evidence="3" id="KW-1185">Reference proteome</keyword>
<name>A0ABP7P4W4_9SPHI</name>
<dbReference type="Proteomes" id="UP001500742">
    <property type="component" value="Unassembled WGS sequence"/>
</dbReference>
<dbReference type="EMBL" id="BAAAZC010000004">
    <property type="protein sequence ID" value="GAA3959776.1"/>
    <property type="molecule type" value="Genomic_DNA"/>
</dbReference>
<comment type="caution">
    <text evidence="2">The sequence shown here is derived from an EMBL/GenBank/DDBJ whole genome shotgun (WGS) entry which is preliminary data.</text>
</comment>
<feature type="signal peptide" evidence="1">
    <location>
        <begin position="1"/>
        <end position="21"/>
    </location>
</feature>
<keyword evidence="1" id="KW-0732">Signal</keyword>
<evidence type="ECO:0000313" key="3">
    <source>
        <dbReference type="Proteomes" id="UP001500742"/>
    </source>
</evidence>
<evidence type="ECO:0000313" key="2">
    <source>
        <dbReference type="EMBL" id="GAA3959776.1"/>
    </source>
</evidence>
<sequence>MKFLSLLLLFLAAALTGVAQKSITIAVENLTKPTEPLRVKSYEEILKGLIREDNGISGYSQNTKHTDPSFNIVAKSKITDSLVSFGYHPFFEGMYNAYAQHRPFTLSPDMVWLLICQGFANHINNNADSLRHFFTDFKGKQALVVTNGSITLDNPNSPWEEIFPDFGNQIDEYTGKDLSDNLNANFSTTTPITKMASQITMMNAMKSYFDFVVIYIGCGIPKITLNGSPEDWKKVLEKTERLRKYKLDWWVDKMEPVLKQFVAASNGNVNKAFWQTMFKYHSKKDCGAPTIVDGWVVKFFPYNKMGHRNDLDSLSMMATLPDEIVKVDIDYKAADGNGNFVTTPLELWAGFVGLKQNKSDFMLKPEIGWMIRKKDNSADGATLSALKKGAESINKWGGITLNVKNFPPQLLSLGPIHFLTLYFTDQINIPDEIHNVKIDHLNLYGKVTNEEEKRIRDLFPATTTLFINSK</sequence>
<dbReference type="RefSeq" id="WP_259090686.1">
    <property type="nucleotide sequence ID" value="NZ_BAAAZC010000004.1"/>
</dbReference>
<accession>A0ABP7P4W4</accession>
<gene>
    <name evidence="2" type="ORF">GCM10022210_04200</name>
</gene>
<protein>
    <submittedName>
        <fullName evidence="2">DUF4419 domain-containing protein</fullName>
    </submittedName>
</protein>
<feature type="chain" id="PRO_5045197183" evidence="1">
    <location>
        <begin position="22"/>
        <end position="470"/>
    </location>
</feature>
<proteinExistence type="predicted"/>
<dbReference type="PANTHER" id="PTHR31252">
    <property type="entry name" value="DUF4419 DOMAIN-CONTAINING PROTEIN"/>
    <property type="match status" value="1"/>
</dbReference>
<organism evidence="2 3">
    <name type="scientific">Mucilaginibacter dorajii</name>
    <dbReference type="NCBI Taxonomy" id="692994"/>
    <lineage>
        <taxon>Bacteria</taxon>
        <taxon>Pseudomonadati</taxon>
        <taxon>Bacteroidota</taxon>
        <taxon>Sphingobacteriia</taxon>
        <taxon>Sphingobacteriales</taxon>
        <taxon>Sphingobacteriaceae</taxon>
        <taxon>Mucilaginibacter</taxon>
    </lineage>
</organism>
<dbReference type="PANTHER" id="PTHR31252:SF11">
    <property type="entry name" value="DUF4419 DOMAIN-CONTAINING PROTEIN"/>
    <property type="match status" value="1"/>
</dbReference>
<dbReference type="InterPro" id="IPR025533">
    <property type="entry name" value="DUF4419"/>
</dbReference>
<evidence type="ECO:0000256" key="1">
    <source>
        <dbReference type="SAM" id="SignalP"/>
    </source>
</evidence>